<feature type="domain" description="Acyl-CoA dehydrogenase/oxidase C-terminal" evidence="7">
    <location>
        <begin position="280"/>
        <end position="437"/>
    </location>
</feature>
<keyword evidence="4 5" id="KW-0274">FAD</keyword>
<dbReference type="InterPro" id="IPR006089">
    <property type="entry name" value="Acyl-CoA_DH_CS"/>
</dbReference>
<accession>A0A8J7U7A5</accession>
<dbReference type="InterPro" id="IPR006091">
    <property type="entry name" value="Acyl-CoA_Oxase/DH_mid-dom"/>
</dbReference>
<dbReference type="InterPro" id="IPR009100">
    <property type="entry name" value="AcylCoA_DH/oxidase_NM_dom_sf"/>
</dbReference>
<organism evidence="10 11">
    <name type="scientific">Acanthopleuribacter pedis</name>
    <dbReference type="NCBI Taxonomy" id="442870"/>
    <lineage>
        <taxon>Bacteria</taxon>
        <taxon>Pseudomonadati</taxon>
        <taxon>Acidobacteriota</taxon>
        <taxon>Holophagae</taxon>
        <taxon>Acanthopleuribacterales</taxon>
        <taxon>Acanthopleuribacteraceae</taxon>
        <taxon>Acanthopleuribacter</taxon>
    </lineage>
</organism>
<evidence type="ECO:0000259" key="8">
    <source>
        <dbReference type="Pfam" id="PF02770"/>
    </source>
</evidence>
<sequence>MDPFFQEAPTLGNPFERDTHLQAVIKRFCPPNDHAALQATLSDLGSRAAGDLAAAAASAERNPPRHIPFDPWGRRIDHIETDTGWRRLQDAAAELGIIADAYERPHGAWSRWHQALKLLLYHPSSAVFSCPLAMTDGAARALELYGAGDDQHAVFKHLTSREPAHFWTSGQWMTERTGGSDVGGTQTVARPDGHGGYLLQGTKWFTSATTSEIAMTLARIEGDPAGSKGLSLFMVKLRDAKGALNHITVHRLKDKLGTKALPTAELTLEGTPATLIGGAGGGVRKIASLFNITRIYNALCAVGGMRRALLLAKDYAEKRTAFGKPIMEHPLHQTTLARLDAEASACLLLVLHTARLLGKVECGDADDGETKLLRILTPIVKLYTAKVGIAVTSEALECFGGAGYVEDTDLPRLLRDAQVLSIWEGTTNVLCLDVWRSIEREHSLQALETEFSTRYQAIQDPACRELADLFKTRFMEATAFYREGIAQNPRQIEAAMREIVLDWSRAYAGLLQVEHAQWEHAQDGGEVGLAAAKFTASPSGSGLRNHPNIAPETLRQLARR</sequence>
<dbReference type="PANTHER" id="PTHR42707">
    <property type="entry name" value="ACYL-COA DEHYDROGENASE"/>
    <property type="match status" value="1"/>
</dbReference>
<evidence type="ECO:0000256" key="4">
    <source>
        <dbReference type="ARBA" id="ARBA00022827"/>
    </source>
</evidence>
<name>A0A8J7U7A5_9BACT</name>
<evidence type="ECO:0000256" key="2">
    <source>
        <dbReference type="ARBA" id="ARBA00009347"/>
    </source>
</evidence>
<keyword evidence="11" id="KW-1185">Reference proteome</keyword>
<feature type="domain" description="Acyl-CoA oxidase/dehydrogenase middle" evidence="8">
    <location>
        <begin position="171"/>
        <end position="269"/>
    </location>
</feature>
<dbReference type="SUPFAM" id="SSF56645">
    <property type="entry name" value="Acyl-CoA dehydrogenase NM domain-like"/>
    <property type="match status" value="1"/>
</dbReference>
<dbReference type="Pfam" id="PF02770">
    <property type="entry name" value="Acyl-CoA_dh_M"/>
    <property type="match status" value="1"/>
</dbReference>
<dbReference type="Proteomes" id="UP000664417">
    <property type="component" value="Unassembled WGS sequence"/>
</dbReference>
<dbReference type="InterPro" id="IPR036250">
    <property type="entry name" value="AcylCo_DH-like_C"/>
</dbReference>
<evidence type="ECO:0000256" key="6">
    <source>
        <dbReference type="SAM" id="MobiDB-lite"/>
    </source>
</evidence>
<dbReference type="PANTHER" id="PTHR42707:SF2">
    <property type="entry name" value="ACD11 DEHYDROGENASE"/>
    <property type="match status" value="1"/>
</dbReference>
<evidence type="ECO:0000256" key="3">
    <source>
        <dbReference type="ARBA" id="ARBA00022630"/>
    </source>
</evidence>
<dbReference type="InterPro" id="IPR041504">
    <property type="entry name" value="AidB_N"/>
</dbReference>
<comment type="similarity">
    <text evidence="2 5">Belongs to the acyl-CoA dehydrogenase family.</text>
</comment>
<dbReference type="InterPro" id="IPR052904">
    <property type="entry name" value="Acyl-CoA_dehydrogenase-like"/>
</dbReference>
<reference evidence="10" key="1">
    <citation type="submission" date="2021-03" db="EMBL/GenBank/DDBJ databases">
        <authorList>
            <person name="Wang G."/>
        </authorList>
    </citation>
    <scope>NUCLEOTIDE SEQUENCE</scope>
    <source>
        <strain evidence="10">KCTC 12899</strain>
    </source>
</reference>
<dbReference type="Gene3D" id="2.40.110.20">
    <property type="match status" value="1"/>
</dbReference>
<keyword evidence="5" id="KW-0560">Oxidoreductase</keyword>
<dbReference type="PROSITE" id="PS00073">
    <property type="entry name" value="ACYL_COA_DH_2"/>
    <property type="match status" value="1"/>
</dbReference>
<evidence type="ECO:0000256" key="1">
    <source>
        <dbReference type="ARBA" id="ARBA00001974"/>
    </source>
</evidence>
<feature type="region of interest" description="Disordered" evidence="6">
    <location>
        <begin position="537"/>
        <end position="560"/>
    </location>
</feature>
<dbReference type="Gene3D" id="1.20.140.10">
    <property type="entry name" value="Butyryl-CoA Dehydrogenase, subunit A, domain 3"/>
    <property type="match status" value="1"/>
</dbReference>
<dbReference type="GO" id="GO:0003995">
    <property type="term" value="F:acyl-CoA dehydrogenase activity"/>
    <property type="evidence" value="ECO:0007669"/>
    <property type="project" value="InterPro"/>
</dbReference>
<keyword evidence="3 5" id="KW-0285">Flavoprotein</keyword>
<dbReference type="AlphaFoldDB" id="A0A8J7U7A5"/>
<evidence type="ECO:0000259" key="9">
    <source>
        <dbReference type="Pfam" id="PF18158"/>
    </source>
</evidence>
<evidence type="ECO:0000259" key="7">
    <source>
        <dbReference type="Pfam" id="PF00441"/>
    </source>
</evidence>
<proteinExistence type="inferred from homology"/>
<dbReference type="Pfam" id="PF18158">
    <property type="entry name" value="AidB_N"/>
    <property type="match status" value="1"/>
</dbReference>
<dbReference type="Pfam" id="PF00441">
    <property type="entry name" value="Acyl-CoA_dh_1"/>
    <property type="match status" value="1"/>
</dbReference>
<dbReference type="Gene3D" id="6.10.250.600">
    <property type="match status" value="1"/>
</dbReference>
<dbReference type="RefSeq" id="WP_207862272.1">
    <property type="nucleotide sequence ID" value="NZ_JAFREP010000033.1"/>
</dbReference>
<dbReference type="InterPro" id="IPR009075">
    <property type="entry name" value="AcylCo_DH/oxidase_C"/>
</dbReference>
<feature type="domain" description="Adaptive response protein AidB N-terminal" evidence="9">
    <location>
        <begin position="13"/>
        <end position="144"/>
    </location>
</feature>
<protein>
    <submittedName>
        <fullName evidence="10">Acyl-CoA dehydrogenase family protein</fullName>
    </submittedName>
</protein>
<evidence type="ECO:0000256" key="5">
    <source>
        <dbReference type="RuleBase" id="RU362125"/>
    </source>
</evidence>
<evidence type="ECO:0000313" key="10">
    <source>
        <dbReference type="EMBL" id="MBO1322303.1"/>
    </source>
</evidence>
<gene>
    <name evidence="10" type="ORF">J3U88_27770</name>
</gene>
<dbReference type="SUPFAM" id="SSF47203">
    <property type="entry name" value="Acyl-CoA dehydrogenase C-terminal domain-like"/>
    <property type="match status" value="1"/>
</dbReference>
<dbReference type="EMBL" id="JAFREP010000033">
    <property type="protein sequence ID" value="MBO1322303.1"/>
    <property type="molecule type" value="Genomic_DNA"/>
</dbReference>
<evidence type="ECO:0000313" key="11">
    <source>
        <dbReference type="Proteomes" id="UP000664417"/>
    </source>
</evidence>
<comment type="cofactor">
    <cofactor evidence="1 5">
        <name>FAD</name>
        <dbReference type="ChEBI" id="CHEBI:57692"/>
    </cofactor>
</comment>
<comment type="caution">
    <text evidence="10">The sequence shown here is derived from an EMBL/GenBank/DDBJ whole genome shotgun (WGS) entry which is preliminary data.</text>
</comment>